<feature type="transmembrane region" description="Helical" evidence="5">
    <location>
        <begin position="165"/>
        <end position="187"/>
    </location>
</feature>
<dbReference type="Pfam" id="PF07690">
    <property type="entry name" value="MFS_1"/>
    <property type="match status" value="1"/>
</dbReference>
<protein>
    <submittedName>
        <fullName evidence="7">MFS family transporter (D-galactonate)</fullName>
    </submittedName>
</protein>
<feature type="transmembrane region" description="Helical" evidence="5">
    <location>
        <begin position="78"/>
        <end position="97"/>
    </location>
</feature>
<dbReference type="AlphaFoldDB" id="Q83MR8"/>
<gene>
    <name evidence="7" type="ordered locus">TWT_645</name>
</gene>
<evidence type="ECO:0000256" key="1">
    <source>
        <dbReference type="ARBA" id="ARBA00004651"/>
    </source>
</evidence>
<dbReference type="InterPro" id="IPR020846">
    <property type="entry name" value="MFS_dom"/>
</dbReference>
<dbReference type="PANTHER" id="PTHR11662:SF333">
    <property type="entry name" value="D-GALACTONATE TRANSPORTER"/>
    <property type="match status" value="1"/>
</dbReference>
<proteinExistence type="predicted"/>
<feature type="transmembrane region" description="Helical" evidence="5">
    <location>
        <begin position="335"/>
        <end position="357"/>
    </location>
</feature>
<dbReference type="OrthoDB" id="8596007at2"/>
<dbReference type="CDD" id="cd17319">
    <property type="entry name" value="MFS_ExuT_GudP_like"/>
    <property type="match status" value="1"/>
</dbReference>
<feature type="transmembrane region" description="Helical" evidence="5">
    <location>
        <begin position="369"/>
        <end position="393"/>
    </location>
</feature>
<keyword evidence="8" id="KW-1185">Reference proteome</keyword>
<evidence type="ECO:0000256" key="4">
    <source>
        <dbReference type="ARBA" id="ARBA00023136"/>
    </source>
</evidence>
<keyword evidence="3 5" id="KW-1133">Transmembrane helix</keyword>
<feature type="transmembrane region" description="Helical" evidence="5">
    <location>
        <begin position="51"/>
        <end position="71"/>
    </location>
</feature>
<dbReference type="InterPro" id="IPR036259">
    <property type="entry name" value="MFS_trans_sf"/>
</dbReference>
<feature type="transmembrane region" description="Helical" evidence="5">
    <location>
        <begin position="103"/>
        <end position="124"/>
    </location>
</feature>
<dbReference type="PIRSF" id="PIRSF002808">
    <property type="entry name" value="Hexose_phosphate_transp"/>
    <property type="match status" value="1"/>
</dbReference>
<dbReference type="InterPro" id="IPR050382">
    <property type="entry name" value="MFS_Na/Anion_cotransporter"/>
</dbReference>
<dbReference type="GO" id="GO:0022857">
    <property type="term" value="F:transmembrane transporter activity"/>
    <property type="evidence" value="ECO:0007669"/>
    <property type="project" value="InterPro"/>
</dbReference>
<dbReference type="eggNOG" id="COG2271">
    <property type="taxonomic scope" value="Bacteria"/>
</dbReference>
<dbReference type="HOGENOM" id="CLU_001265_5_1_11"/>
<organism evidence="7 8">
    <name type="scientific">Tropheryma whipplei (strain Twist)</name>
    <name type="common">Whipple's bacillus</name>
    <dbReference type="NCBI Taxonomy" id="203267"/>
    <lineage>
        <taxon>Bacteria</taxon>
        <taxon>Bacillati</taxon>
        <taxon>Actinomycetota</taxon>
        <taxon>Actinomycetes</taxon>
        <taxon>Micrococcales</taxon>
        <taxon>Tropherymataceae</taxon>
        <taxon>Tropheryma</taxon>
    </lineage>
</organism>
<dbReference type="PROSITE" id="PS50850">
    <property type="entry name" value="MFS"/>
    <property type="match status" value="1"/>
</dbReference>
<feature type="domain" description="Major facilitator superfamily (MFS) profile" evidence="6">
    <location>
        <begin position="12"/>
        <end position="426"/>
    </location>
</feature>
<feature type="transmembrane region" description="Helical" evidence="5">
    <location>
        <begin position="278"/>
        <end position="299"/>
    </location>
</feature>
<comment type="subcellular location">
    <subcellularLocation>
        <location evidence="1">Cell membrane</location>
        <topology evidence="1">Multi-pass membrane protein</topology>
    </subcellularLocation>
</comment>
<dbReference type="EMBL" id="AE014184">
    <property type="protein sequence ID" value="AAO44742.1"/>
    <property type="molecule type" value="Genomic_DNA"/>
</dbReference>
<feature type="transmembrane region" description="Helical" evidence="5">
    <location>
        <begin position="399"/>
        <end position="421"/>
    </location>
</feature>
<keyword evidence="4 5" id="KW-0472">Membrane</keyword>
<evidence type="ECO:0000256" key="5">
    <source>
        <dbReference type="SAM" id="Phobius"/>
    </source>
</evidence>
<dbReference type="InterPro" id="IPR011701">
    <property type="entry name" value="MFS"/>
</dbReference>
<sequence>MARRATCYRYWVLIVLSLVTFTNYLDRATVSVAVDEIKAEFNMNDIQMGFLLSQFVWGIVIVIPLIAYLLQRFGARSVGGYGVLGFSLMTLFTPFSTGFYSFAFFRLGLGAFEAPTFPVNSFFARKWFPRRDRAKAVSAYMAASFAGLAFAVPVLTWILGVFATWRAVFVFGGIVGIVVSIIWFLSIRSDDPSKSRFVSKEELEYIQSDSPDAKDNKVKARASFRDWVAVLTHRRLVGLYIGAFSTSTIVFFFISWFPNYLKSNLGFDLKSGALYLSSAPYIAGIFGMLFAGWLSDRLVKAGFTPGNARKVTVTVGLTGSIPLLFIPIMGGAPRWVLFSLVIVVFFFAGMANTAWLLASEIATPRLLGLTTGVYGFWVNLFGASSPLVVGFILQFTGHNYGAVFTYLGIAALIGVIAYVFVIDKVESIPDRVKTKTNPA</sequence>
<dbReference type="Gene3D" id="1.20.1250.20">
    <property type="entry name" value="MFS general substrate transporter like domains"/>
    <property type="match status" value="2"/>
</dbReference>
<dbReference type="InterPro" id="IPR000849">
    <property type="entry name" value="Sugar_P_transporter"/>
</dbReference>
<reference evidence="7 8" key="1">
    <citation type="journal article" date="2003" name="Genome Res.">
        <title>Tropheryma whipplei twist: a human pathogenic Actinobacteria with a reduced genome.</title>
        <authorList>
            <person name="Raoult D."/>
            <person name="Ogata H."/>
            <person name="Audic S."/>
            <person name="Robert C."/>
            <person name="Suhre K."/>
            <person name="Drancourt M."/>
            <person name="Claverie J.-M."/>
        </authorList>
    </citation>
    <scope>NUCLEOTIDE SEQUENCE [LARGE SCALE GENOMIC DNA]</scope>
    <source>
        <strain evidence="7 8">Twist</strain>
    </source>
</reference>
<dbReference type="RefSeq" id="WP_011102706.1">
    <property type="nucleotide sequence ID" value="NC_004572.3"/>
</dbReference>
<dbReference type="Proteomes" id="UP000002200">
    <property type="component" value="Chromosome"/>
</dbReference>
<dbReference type="STRING" id="203267.TWT_645"/>
<dbReference type="PANTHER" id="PTHR11662">
    <property type="entry name" value="SOLUTE CARRIER FAMILY 17"/>
    <property type="match status" value="1"/>
</dbReference>
<name>Q83MR8_TROWT</name>
<evidence type="ECO:0000313" key="8">
    <source>
        <dbReference type="Proteomes" id="UP000002200"/>
    </source>
</evidence>
<feature type="transmembrane region" description="Helical" evidence="5">
    <location>
        <begin position="311"/>
        <end position="329"/>
    </location>
</feature>
<evidence type="ECO:0000313" key="7">
    <source>
        <dbReference type="EMBL" id="AAO44742.1"/>
    </source>
</evidence>
<dbReference type="SUPFAM" id="SSF103473">
    <property type="entry name" value="MFS general substrate transporter"/>
    <property type="match status" value="1"/>
</dbReference>
<dbReference type="KEGG" id="twh:TWT_645"/>
<evidence type="ECO:0000256" key="2">
    <source>
        <dbReference type="ARBA" id="ARBA00022692"/>
    </source>
</evidence>
<keyword evidence="2 5" id="KW-0812">Transmembrane</keyword>
<feature type="transmembrane region" description="Helical" evidence="5">
    <location>
        <begin position="136"/>
        <end position="159"/>
    </location>
</feature>
<evidence type="ECO:0000259" key="6">
    <source>
        <dbReference type="PROSITE" id="PS50850"/>
    </source>
</evidence>
<evidence type="ECO:0000256" key="3">
    <source>
        <dbReference type="ARBA" id="ARBA00022989"/>
    </source>
</evidence>
<feature type="transmembrane region" description="Helical" evidence="5">
    <location>
        <begin position="237"/>
        <end position="258"/>
    </location>
</feature>
<accession>Q83MR8</accession>
<dbReference type="GO" id="GO:0005886">
    <property type="term" value="C:plasma membrane"/>
    <property type="evidence" value="ECO:0007669"/>
    <property type="project" value="UniProtKB-SubCell"/>
</dbReference>